<feature type="signal peptide" evidence="3">
    <location>
        <begin position="1"/>
        <end position="18"/>
    </location>
</feature>
<feature type="chain" id="PRO_5040527594" description="Carboxylic ester hydrolase" evidence="3">
    <location>
        <begin position="19"/>
        <end position="504"/>
    </location>
</feature>
<evidence type="ECO:0000313" key="5">
    <source>
        <dbReference type="EMBL" id="KAF2731391.1"/>
    </source>
</evidence>
<dbReference type="InterPro" id="IPR019826">
    <property type="entry name" value="Carboxylesterase_B_AS"/>
</dbReference>
<dbReference type="InterPro" id="IPR002018">
    <property type="entry name" value="CarbesteraseB"/>
</dbReference>
<comment type="similarity">
    <text evidence="1 3">Belongs to the type-B carboxylesterase/lipase family.</text>
</comment>
<dbReference type="PANTHER" id="PTHR43918">
    <property type="entry name" value="ACETYLCHOLINESTERASE"/>
    <property type="match status" value="1"/>
</dbReference>
<dbReference type="OrthoDB" id="408631at2759"/>
<comment type="caution">
    <text evidence="5">The sequence shown here is derived from an EMBL/GenBank/DDBJ whole genome shotgun (WGS) entry which is preliminary data.</text>
</comment>
<dbReference type="InterPro" id="IPR050654">
    <property type="entry name" value="AChE-related_enzymes"/>
</dbReference>
<dbReference type="Proteomes" id="UP000799444">
    <property type="component" value="Unassembled WGS sequence"/>
</dbReference>
<dbReference type="Gene3D" id="3.40.50.1820">
    <property type="entry name" value="alpha/beta hydrolase"/>
    <property type="match status" value="2"/>
</dbReference>
<evidence type="ECO:0000259" key="4">
    <source>
        <dbReference type="Pfam" id="PF00135"/>
    </source>
</evidence>
<evidence type="ECO:0000256" key="2">
    <source>
        <dbReference type="ARBA" id="ARBA00022801"/>
    </source>
</evidence>
<dbReference type="PROSITE" id="PS00122">
    <property type="entry name" value="CARBOXYLESTERASE_B_1"/>
    <property type="match status" value="1"/>
</dbReference>
<keyword evidence="3" id="KW-0732">Signal</keyword>
<protein>
    <recommendedName>
        <fullName evidence="3">Carboxylic ester hydrolase</fullName>
        <ecNumber evidence="3">3.1.1.-</ecNumber>
    </recommendedName>
</protein>
<sequence>MLPPKFLTLFALALPSFALFTKRSVDDDLLVQTNFLTVRGVPWPNATSVRFFGAIPYAEPPLGNARWQPPITKGPVEGIIDGSWFGPSCIQYDNGVKSLYNSKMTGYSLTPGQAQSEDCLTLAIWAPRVPKPTGSISKELLPVMIWIHGGSFVTGGAASPYKYGDKLVRDQNVIMVSMNYRLNIWGYPNAAALAGSNLNPGLLDQRKAVEWVHQNIAFFGGDPERMTLFGQSAGSQSMDTYTHAWPSDPIVKGFIGQSGTIGNLVYDLGHSNFSYVASRLNCSSASKDDEFACMQKVDWNKIMNVYNSYNASLHDDIPLAFYPTADNITGFGNYTARKERGLFARLPTLITQVDNEGSSLVAYHTEGPNETSVKEFTLDKVTCPAAFVTKARTKFDVPVWRTRYFGVWPNLNPFPWLGAYHSSDEGLIFDTADIMGLGPDTELQRKTGKYMQDAFGAFARDPVKGLVDFGWPVYDANGSALIKLAYEGNVKAVIGKSTEYDQDC</sequence>
<evidence type="ECO:0000313" key="6">
    <source>
        <dbReference type="Proteomes" id="UP000799444"/>
    </source>
</evidence>
<dbReference type="PANTHER" id="PTHR43918:SF4">
    <property type="entry name" value="CARBOXYLIC ESTER HYDROLASE"/>
    <property type="match status" value="1"/>
</dbReference>
<gene>
    <name evidence="5" type="ORF">EJ04DRAFT_12880</name>
</gene>
<name>A0A9P4QUZ9_9PLEO</name>
<proteinExistence type="inferred from homology"/>
<organism evidence="5 6">
    <name type="scientific">Polyplosphaeria fusca</name>
    <dbReference type="NCBI Taxonomy" id="682080"/>
    <lineage>
        <taxon>Eukaryota</taxon>
        <taxon>Fungi</taxon>
        <taxon>Dikarya</taxon>
        <taxon>Ascomycota</taxon>
        <taxon>Pezizomycotina</taxon>
        <taxon>Dothideomycetes</taxon>
        <taxon>Pleosporomycetidae</taxon>
        <taxon>Pleosporales</taxon>
        <taxon>Tetraplosphaeriaceae</taxon>
        <taxon>Polyplosphaeria</taxon>
    </lineage>
</organism>
<dbReference type="EMBL" id="ML996197">
    <property type="protein sequence ID" value="KAF2731391.1"/>
    <property type="molecule type" value="Genomic_DNA"/>
</dbReference>
<evidence type="ECO:0000256" key="1">
    <source>
        <dbReference type="ARBA" id="ARBA00005964"/>
    </source>
</evidence>
<dbReference type="Pfam" id="PF00135">
    <property type="entry name" value="COesterase"/>
    <property type="match status" value="1"/>
</dbReference>
<dbReference type="AlphaFoldDB" id="A0A9P4QUZ9"/>
<evidence type="ECO:0000256" key="3">
    <source>
        <dbReference type="RuleBase" id="RU361235"/>
    </source>
</evidence>
<reference evidence="5" key="1">
    <citation type="journal article" date="2020" name="Stud. Mycol.">
        <title>101 Dothideomycetes genomes: a test case for predicting lifestyles and emergence of pathogens.</title>
        <authorList>
            <person name="Haridas S."/>
            <person name="Albert R."/>
            <person name="Binder M."/>
            <person name="Bloem J."/>
            <person name="Labutti K."/>
            <person name="Salamov A."/>
            <person name="Andreopoulos B."/>
            <person name="Baker S."/>
            <person name="Barry K."/>
            <person name="Bills G."/>
            <person name="Bluhm B."/>
            <person name="Cannon C."/>
            <person name="Castanera R."/>
            <person name="Culley D."/>
            <person name="Daum C."/>
            <person name="Ezra D."/>
            <person name="Gonzalez J."/>
            <person name="Henrissat B."/>
            <person name="Kuo A."/>
            <person name="Liang C."/>
            <person name="Lipzen A."/>
            <person name="Lutzoni F."/>
            <person name="Magnuson J."/>
            <person name="Mondo S."/>
            <person name="Nolan M."/>
            <person name="Ohm R."/>
            <person name="Pangilinan J."/>
            <person name="Park H.-J."/>
            <person name="Ramirez L."/>
            <person name="Alfaro M."/>
            <person name="Sun H."/>
            <person name="Tritt A."/>
            <person name="Yoshinaga Y."/>
            <person name="Zwiers L.-H."/>
            <person name="Turgeon B."/>
            <person name="Goodwin S."/>
            <person name="Spatafora J."/>
            <person name="Crous P."/>
            <person name="Grigoriev I."/>
        </authorList>
    </citation>
    <scope>NUCLEOTIDE SEQUENCE</scope>
    <source>
        <strain evidence="5">CBS 125425</strain>
    </source>
</reference>
<keyword evidence="6" id="KW-1185">Reference proteome</keyword>
<dbReference type="EC" id="3.1.1.-" evidence="3"/>
<accession>A0A9P4QUZ9</accession>
<keyword evidence="2 3" id="KW-0378">Hydrolase</keyword>
<feature type="domain" description="Carboxylesterase type B" evidence="4">
    <location>
        <begin position="29"/>
        <end position="381"/>
    </location>
</feature>
<dbReference type="InterPro" id="IPR029058">
    <property type="entry name" value="AB_hydrolase_fold"/>
</dbReference>
<dbReference type="GO" id="GO:0052689">
    <property type="term" value="F:carboxylic ester hydrolase activity"/>
    <property type="evidence" value="ECO:0007669"/>
    <property type="project" value="TreeGrafter"/>
</dbReference>
<dbReference type="SUPFAM" id="SSF53474">
    <property type="entry name" value="alpha/beta-Hydrolases"/>
    <property type="match status" value="1"/>
</dbReference>